<evidence type="ECO:0000256" key="1">
    <source>
        <dbReference type="ARBA" id="ARBA00004127"/>
    </source>
</evidence>
<keyword evidence="4" id="KW-0109">Calcium transport</keyword>
<dbReference type="GO" id="GO:0005524">
    <property type="term" value="F:ATP binding"/>
    <property type="evidence" value="ECO:0007669"/>
    <property type="project" value="UniProtKB-KW"/>
</dbReference>
<accession>A0A5K3EMZ7</accession>
<dbReference type="Gene3D" id="2.70.150.10">
    <property type="entry name" value="Calcium-transporting ATPase, cytoplasmic transduction domain A"/>
    <property type="match status" value="1"/>
</dbReference>
<evidence type="ECO:0000256" key="7">
    <source>
        <dbReference type="ARBA" id="ARBA00022741"/>
    </source>
</evidence>
<evidence type="ECO:0000256" key="10">
    <source>
        <dbReference type="ARBA" id="ARBA00022842"/>
    </source>
</evidence>
<dbReference type="GO" id="GO:0005886">
    <property type="term" value="C:plasma membrane"/>
    <property type="evidence" value="ECO:0007669"/>
    <property type="project" value="TreeGrafter"/>
</dbReference>
<proteinExistence type="predicted"/>
<organism evidence="17">
    <name type="scientific">Mesocestoides corti</name>
    <name type="common">Flatworm</name>
    <dbReference type="NCBI Taxonomy" id="53468"/>
    <lineage>
        <taxon>Eukaryota</taxon>
        <taxon>Metazoa</taxon>
        <taxon>Spiralia</taxon>
        <taxon>Lophotrochozoa</taxon>
        <taxon>Platyhelminthes</taxon>
        <taxon>Cestoda</taxon>
        <taxon>Eucestoda</taxon>
        <taxon>Cyclophyllidea</taxon>
        <taxon>Mesocestoididae</taxon>
        <taxon>Mesocestoides</taxon>
    </lineage>
</organism>
<dbReference type="GO" id="GO:0012505">
    <property type="term" value="C:endomembrane system"/>
    <property type="evidence" value="ECO:0007669"/>
    <property type="project" value="UniProtKB-SubCell"/>
</dbReference>
<keyword evidence="6" id="KW-0479">Metal-binding</keyword>
<feature type="domain" description="Cation-transporting P-type ATPase N-terminal" evidence="16">
    <location>
        <begin position="33"/>
        <end position="105"/>
    </location>
</feature>
<dbReference type="Pfam" id="PF00690">
    <property type="entry name" value="Cation_ATPase_N"/>
    <property type="match status" value="1"/>
</dbReference>
<keyword evidence="7" id="KW-0547">Nucleotide-binding</keyword>
<keyword evidence="14 15" id="KW-0472">Membrane</keyword>
<dbReference type="SUPFAM" id="SSF81665">
    <property type="entry name" value="Calcium ATPase, transmembrane domain M"/>
    <property type="match status" value="1"/>
</dbReference>
<dbReference type="SMART" id="SM00831">
    <property type="entry name" value="Cation_ATPase_N"/>
    <property type="match status" value="1"/>
</dbReference>
<evidence type="ECO:0000313" key="17">
    <source>
        <dbReference type="WBParaSite" id="MCU_001722-RA"/>
    </source>
</evidence>
<evidence type="ECO:0000256" key="12">
    <source>
        <dbReference type="ARBA" id="ARBA00022989"/>
    </source>
</evidence>
<keyword evidence="9" id="KW-0067">ATP-binding</keyword>
<evidence type="ECO:0000256" key="5">
    <source>
        <dbReference type="ARBA" id="ARBA00022692"/>
    </source>
</evidence>
<keyword evidence="10" id="KW-0460">Magnesium</keyword>
<evidence type="ECO:0000256" key="4">
    <source>
        <dbReference type="ARBA" id="ARBA00022568"/>
    </source>
</evidence>
<keyword evidence="8" id="KW-0106">Calcium</keyword>
<evidence type="ECO:0000256" key="2">
    <source>
        <dbReference type="ARBA" id="ARBA00012790"/>
    </source>
</evidence>
<dbReference type="AlphaFoldDB" id="A0A5K3EMZ7"/>
<evidence type="ECO:0000256" key="13">
    <source>
        <dbReference type="ARBA" id="ARBA00023065"/>
    </source>
</evidence>
<protein>
    <recommendedName>
        <fullName evidence="2">P-type Ca(2+) transporter</fullName>
        <ecNumber evidence="2">7.2.2.10</ecNumber>
    </recommendedName>
</protein>
<dbReference type="EC" id="7.2.2.10" evidence="2"/>
<dbReference type="InterPro" id="IPR023298">
    <property type="entry name" value="ATPase_P-typ_TM_dom_sf"/>
</dbReference>
<evidence type="ECO:0000256" key="3">
    <source>
        <dbReference type="ARBA" id="ARBA00022448"/>
    </source>
</evidence>
<dbReference type="InterPro" id="IPR059000">
    <property type="entry name" value="ATPase_P-type_domA"/>
</dbReference>
<dbReference type="WBParaSite" id="MCU_001722-RA">
    <property type="protein sequence ID" value="MCU_001722-RA"/>
    <property type="gene ID" value="MCU_001722"/>
</dbReference>
<feature type="transmembrane region" description="Helical" evidence="15">
    <location>
        <begin position="124"/>
        <end position="144"/>
    </location>
</feature>
<dbReference type="Pfam" id="PF00122">
    <property type="entry name" value="E1-E2_ATPase"/>
    <property type="match status" value="1"/>
</dbReference>
<dbReference type="NCBIfam" id="TIGR01494">
    <property type="entry name" value="ATPase_P-type"/>
    <property type="match status" value="1"/>
</dbReference>
<dbReference type="GO" id="GO:0051480">
    <property type="term" value="P:regulation of cytosolic calcium ion concentration"/>
    <property type="evidence" value="ECO:0007669"/>
    <property type="project" value="TreeGrafter"/>
</dbReference>
<dbReference type="PANTHER" id="PTHR24093">
    <property type="entry name" value="CATION TRANSPORTING ATPASE"/>
    <property type="match status" value="1"/>
</dbReference>
<dbReference type="InterPro" id="IPR004014">
    <property type="entry name" value="ATPase_P-typ_cation-transptr_N"/>
</dbReference>
<feature type="transmembrane region" description="Helical" evidence="15">
    <location>
        <begin position="88"/>
        <end position="109"/>
    </location>
</feature>
<dbReference type="GO" id="GO:0046872">
    <property type="term" value="F:metal ion binding"/>
    <property type="evidence" value="ECO:0007669"/>
    <property type="project" value="UniProtKB-KW"/>
</dbReference>
<dbReference type="GO" id="GO:0005388">
    <property type="term" value="F:P-type calcium transporter activity"/>
    <property type="evidence" value="ECO:0007669"/>
    <property type="project" value="UniProtKB-EC"/>
</dbReference>
<evidence type="ECO:0000256" key="8">
    <source>
        <dbReference type="ARBA" id="ARBA00022837"/>
    </source>
</evidence>
<keyword evidence="12 15" id="KW-1133">Transmembrane helix</keyword>
<keyword evidence="13" id="KW-0406">Ion transport</keyword>
<evidence type="ECO:0000256" key="14">
    <source>
        <dbReference type="ARBA" id="ARBA00023136"/>
    </source>
</evidence>
<keyword evidence="11" id="KW-1278">Translocase</keyword>
<dbReference type="GO" id="GO:0016887">
    <property type="term" value="F:ATP hydrolysis activity"/>
    <property type="evidence" value="ECO:0007669"/>
    <property type="project" value="InterPro"/>
</dbReference>
<evidence type="ECO:0000259" key="16">
    <source>
        <dbReference type="SMART" id="SM00831"/>
    </source>
</evidence>
<reference evidence="17" key="1">
    <citation type="submission" date="2019-11" db="UniProtKB">
        <authorList>
            <consortium name="WormBaseParasite"/>
        </authorList>
    </citation>
    <scope>IDENTIFICATION</scope>
</reference>
<keyword evidence="3" id="KW-0813">Transport</keyword>
<evidence type="ECO:0000256" key="9">
    <source>
        <dbReference type="ARBA" id="ARBA00022840"/>
    </source>
</evidence>
<evidence type="ECO:0000256" key="6">
    <source>
        <dbReference type="ARBA" id="ARBA00022723"/>
    </source>
</evidence>
<dbReference type="InterPro" id="IPR001757">
    <property type="entry name" value="P_typ_ATPase"/>
</dbReference>
<sequence length="250" mass="27398">MDTRPPQIRCTPQMLQFLMELRGNEAAKFIETEFSGCSGFSKSLSSSPNTGLNESDVETQRQKYGANVIPQKPPKSIFQLVWEALQDLTLLVLIAAALTSLGLSLYIKFNSGLSYDGSSENETGWIEGVAILVAVVVVVVVVAFNDWQKERQFRGLQSRIEAEQKFTVLRSGRIKEISISDIVVGDVCLIKYGDLLPADGILLQSSDLRIDESSLTGESDHVNKSCHSDPILLSGKSSASRRPNCLFLVG</sequence>
<dbReference type="PANTHER" id="PTHR24093:SF369">
    <property type="entry name" value="CALCIUM-TRANSPORTING ATPASE"/>
    <property type="match status" value="1"/>
</dbReference>
<comment type="subcellular location">
    <subcellularLocation>
        <location evidence="1">Endomembrane system</location>
        <topology evidence="1">Multi-pass membrane protein</topology>
    </subcellularLocation>
</comment>
<name>A0A5K3EMZ7_MESCO</name>
<dbReference type="FunFam" id="1.20.1110.10:FF:000002">
    <property type="entry name" value="Calcium-transporting ATPase"/>
    <property type="match status" value="1"/>
</dbReference>
<dbReference type="InterPro" id="IPR008250">
    <property type="entry name" value="ATPase_P-typ_transduc_dom_A_sf"/>
</dbReference>
<evidence type="ECO:0000256" key="15">
    <source>
        <dbReference type="SAM" id="Phobius"/>
    </source>
</evidence>
<dbReference type="SUPFAM" id="SSF81653">
    <property type="entry name" value="Calcium ATPase, transduction domain A"/>
    <property type="match status" value="1"/>
</dbReference>
<evidence type="ECO:0000256" key="11">
    <source>
        <dbReference type="ARBA" id="ARBA00022967"/>
    </source>
</evidence>
<dbReference type="Gene3D" id="1.20.1110.10">
    <property type="entry name" value="Calcium-transporting ATPase, transmembrane domain"/>
    <property type="match status" value="1"/>
</dbReference>
<keyword evidence="5 15" id="KW-0812">Transmembrane</keyword>